<protein>
    <recommendedName>
        <fullName evidence="3">MULE transposase domain-containing protein</fullName>
    </recommendedName>
</protein>
<organism evidence="1 2">
    <name type="scientific">Mycena metata</name>
    <dbReference type="NCBI Taxonomy" id="1033252"/>
    <lineage>
        <taxon>Eukaryota</taxon>
        <taxon>Fungi</taxon>
        <taxon>Dikarya</taxon>
        <taxon>Basidiomycota</taxon>
        <taxon>Agaricomycotina</taxon>
        <taxon>Agaricomycetes</taxon>
        <taxon>Agaricomycetidae</taxon>
        <taxon>Agaricales</taxon>
        <taxon>Marasmiineae</taxon>
        <taxon>Mycenaceae</taxon>
        <taxon>Mycena</taxon>
    </lineage>
</organism>
<gene>
    <name evidence="1" type="ORF">B0H16DRAFT_1661803</name>
</gene>
<dbReference type="AlphaFoldDB" id="A0AAD7JE91"/>
<comment type="caution">
    <text evidence="1">The sequence shown here is derived from an EMBL/GenBank/DDBJ whole genome shotgun (WGS) entry which is preliminary data.</text>
</comment>
<keyword evidence="2" id="KW-1185">Reference proteome</keyword>
<evidence type="ECO:0008006" key="3">
    <source>
        <dbReference type="Google" id="ProtNLM"/>
    </source>
</evidence>
<accession>A0AAD7JE91</accession>
<name>A0AAD7JE91_9AGAR</name>
<dbReference type="EMBL" id="JARKIB010000031">
    <property type="protein sequence ID" value="KAJ7763028.1"/>
    <property type="molecule type" value="Genomic_DNA"/>
</dbReference>
<sequence>MNSTSLPNLIRNVPALTKKKLDPKGIIKKLRMNDTARDAALHHIEAMGMDTMRFSNSPKDQGNSHQLPSIPITEILTFTDFSLHLPNEINRDARSKLVIVTSIKDTVNAVDKSRKLTRYRAIYQCQCGSDHTSGRLASKKREMAWENVDCGCWFRITTTHYEPSTDASTSAHMLLTIDEILGDFTHSAICLDTHTIDRNPQIPLHPLVRDHALSLLRKNIPLAQLRQHCREFSHARWGVEVGDDSYRYVLMDYESTSLYRTIARESGIPQRSTAQDNLHLWFNKEKPQPPDPRFSAACVAYSPYIPDETDRFSIILMTPEQKLLAWKYGHRRQVLMDLTFGVCNGRALLAIVMAIDDENKGLPLAFMMFTAKKETKAVHADDDKVLLEGLLKLWKTDMGTNAAGEEFESFVGSTDNDPRERHGLRKNWTAIILLLCLFHVWQAWRNALNRYLRVITKGPERQFIRSHLAKFLMKLLKEINNYDDAITAYNAQVLHFKTLAKSRAGKDQSKGALAFLTYLQAYLKVRDFWKSWSLAGVDEAAARMGVPVSQIA</sequence>
<dbReference type="Proteomes" id="UP001215598">
    <property type="component" value="Unassembled WGS sequence"/>
</dbReference>
<proteinExistence type="predicted"/>
<reference evidence="1" key="1">
    <citation type="submission" date="2023-03" db="EMBL/GenBank/DDBJ databases">
        <title>Massive genome expansion in bonnet fungi (Mycena s.s.) driven by repeated elements and novel gene families across ecological guilds.</title>
        <authorList>
            <consortium name="Lawrence Berkeley National Laboratory"/>
            <person name="Harder C.B."/>
            <person name="Miyauchi S."/>
            <person name="Viragh M."/>
            <person name="Kuo A."/>
            <person name="Thoen E."/>
            <person name="Andreopoulos B."/>
            <person name="Lu D."/>
            <person name="Skrede I."/>
            <person name="Drula E."/>
            <person name="Henrissat B."/>
            <person name="Morin E."/>
            <person name="Kohler A."/>
            <person name="Barry K."/>
            <person name="LaButti K."/>
            <person name="Morin E."/>
            <person name="Salamov A."/>
            <person name="Lipzen A."/>
            <person name="Mereny Z."/>
            <person name="Hegedus B."/>
            <person name="Baldrian P."/>
            <person name="Stursova M."/>
            <person name="Weitz H."/>
            <person name="Taylor A."/>
            <person name="Grigoriev I.V."/>
            <person name="Nagy L.G."/>
            <person name="Martin F."/>
            <person name="Kauserud H."/>
        </authorList>
    </citation>
    <scope>NUCLEOTIDE SEQUENCE</scope>
    <source>
        <strain evidence="1">CBHHK182m</strain>
    </source>
</reference>
<evidence type="ECO:0000313" key="1">
    <source>
        <dbReference type="EMBL" id="KAJ7763028.1"/>
    </source>
</evidence>
<evidence type="ECO:0000313" key="2">
    <source>
        <dbReference type="Proteomes" id="UP001215598"/>
    </source>
</evidence>